<evidence type="ECO:0000313" key="1">
    <source>
        <dbReference type="EMBL" id="KAJ8112343.1"/>
    </source>
</evidence>
<reference evidence="1" key="1">
    <citation type="submission" date="2022-11" db="EMBL/GenBank/DDBJ databases">
        <title>Genome Sequence of Boeremia exigua.</title>
        <authorList>
            <person name="Buettner E."/>
        </authorList>
    </citation>
    <scope>NUCLEOTIDE SEQUENCE</scope>
    <source>
        <strain evidence="1">CU02</strain>
    </source>
</reference>
<evidence type="ECO:0000313" key="2">
    <source>
        <dbReference type="Proteomes" id="UP001153331"/>
    </source>
</evidence>
<comment type="caution">
    <text evidence="1">The sequence shown here is derived from an EMBL/GenBank/DDBJ whole genome shotgun (WGS) entry which is preliminary data.</text>
</comment>
<dbReference type="Proteomes" id="UP001153331">
    <property type="component" value="Unassembled WGS sequence"/>
</dbReference>
<protein>
    <submittedName>
        <fullName evidence="1">Uncharacterized protein</fullName>
    </submittedName>
</protein>
<organism evidence="1 2">
    <name type="scientific">Boeremia exigua</name>
    <dbReference type="NCBI Taxonomy" id="749465"/>
    <lineage>
        <taxon>Eukaryota</taxon>
        <taxon>Fungi</taxon>
        <taxon>Dikarya</taxon>
        <taxon>Ascomycota</taxon>
        <taxon>Pezizomycotina</taxon>
        <taxon>Dothideomycetes</taxon>
        <taxon>Pleosporomycetidae</taxon>
        <taxon>Pleosporales</taxon>
        <taxon>Pleosporineae</taxon>
        <taxon>Didymellaceae</taxon>
        <taxon>Boeremia</taxon>
    </lineage>
</organism>
<name>A0ACC2IB10_9PLEO</name>
<accession>A0ACC2IB10</accession>
<gene>
    <name evidence="1" type="ORF">OPT61_g5267</name>
</gene>
<sequence length="242" mass="26242">MSTSLEAPSERLQSEHAQRGDSRECGAHVMSAGWSMKRRDEPHSAKVQSLDKRAGCTTGVVSDVDAIVNDRTAATCGVSDALSAKPPWERSSSVTPSWLNSPTATRIEFNHHVSLAVGFIVPAPWAGRDAATQVDLYSELKQLLRYNTPRIQVSGFEGVECRRHGTRNVVHIAGQAGSNYAPSMRTVGGRLDAFVPATLDRWQSTSLAASGAKPSVRISFDPVHHMEGFSIHIVALQGYYLC</sequence>
<dbReference type="EMBL" id="JAPHNI010000332">
    <property type="protein sequence ID" value="KAJ8112343.1"/>
    <property type="molecule type" value="Genomic_DNA"/>
</dbReference>
<keyword evidence="2" id="KW-1185">Reference proteome</keyword>
<proteinExistence type="predicted"/>